<feature type="compositionally biased region" description="Pro residues" evidence="1">
    <location>
        <begin position="1325"/>
        <end position="1337"/>
    </location>
</feature>
<dbReference type="GeneID" id="108675783"/>
<dbReference type="Pfam" id="PF00616">
    <property type="entry name" value="RasGAP"/>
    <property type="match status" value="2"/>
</dbReference>
<feature type="region of interest" description="Disordered" evidence="1">
    <location>
        <begin position="1093"/>
        <end position="1276"/>
    </location>
</feature>
<dbReference type="PROSITE" id="PS50018">
    <property type="entry name" value="RAS_GTPASE_ACTIV_2"/>
    <property type="match status" value="1"/>
</dbReference>
<feature type="compositionally biased region" description="Polar residues" evidence="1">
    <location>
        <begin position="1156"/>
        <end position="1180"/>
    </location>
</feature>
<feature type="region of interest" description="Disordered" evidence="1">
    <location>
        <begin position="920"/>
        <end position="955"/>
    </location>
</feature>
<feature type="compositionally biased region" description="Polar residues" evidence="1">
    <location>
        <begin position="1263"/>
        <end position="1272"/>
    </location>
</feature>
<feature type="region of interest" description="Disordered" evidence="1">
    <location>
        <begin position="698"/>
        <end position="750"/>
    </location>
</feature>
<dbReference type="PROSITE" id="PS00509">
    <property type="entry name" value="RAS_GTPASE_ACTIV_1"/>
    <property type="match status" value="1"/>
</dbReference>
<dbReference type="InterPro" id="IPR001849">
    <property type="entry name" value="PH_domain"/>
</dbReference>
<feature type="compositionally biased region" description="Low complexity" evidence="1">
    <location>
        <begin position="84"/>
        <end position="93"/>
    </location>
</feature>
<feature type="compositionally biased region" description="Low complexity" evidence="1">
    <location>
        <begin position="1306"/>
        <end position="1324"/>
    </location>
</feature>
<feature type="region of interest" description="Disordered" evidence="1">
    <location>
        <begin position="1035"/>
        <end position="1073"/>
    </location>
</feature>
<dbReference type="Gene3D" id="2.30.29.30">
    <property type="entry name" value="Pleckstrin-homology domain (PH domain)/Phosphotyrosine-binding domain (PTB)"/>
    <property type="match status" value="1"/>
</dbReference>
<sequence>MPFYLASANSSDFFYEAGKSNFFSKRSINLPLKRTKSVTKLERSKRGGAGPVSSNQSIQSSDVNQNDSSNDHTEYPVYQKQSHHLSSTNLHSTGLANGTANGDSNTTSTGLATRLRSSQSHESLLASHNQQMMNTLELAAGEAVIRPLHDSVLGQKFCFQISTPTGTRYYSCRTEAERDKWVESLRRAINPNADSKSRVHNAIHTTIVEAKGIPPKKRYFCELRLDGNLYARTSTKLKTDLCFWGEQYDFKCLPAVNTVTINIWREVEKRRKKTSALVGHVDIPTNSVSGRSVVEKWYTIKLDAGPFKYRNSKGNAPSIRIKCFYQTANILPLEMYKDFHHFLQTSYSGVIALLEPVVSVSTKNDVATTLVHLMQHSNSAPALIADIVLAEIDKSDNDHLIFRGNSVATKAMEAFMKLVGSNYLRETLELAVRKIIDSNLDCEVDPKKVSNESLIPKNRQNLISHVKMTWHRIIQSPLNFPAELRECFLLFRERLKSVSKESLCNKLISASIFLRFLCPAILNPSLFHLTHELPNDRATRNLTLVAKTLQTLANFTKFQGKEQFMEFMNEFIDGEQNEIWEFLMKISSRRKPDPQSPPYTGDIDQGVQLASLQSLLSECLPNLKPEHEEEHRCRDTLKRLIEDLERAKDYPNNDLVQSLASHDGSGTASNSTTATIVDPQRQEERLNDVHGIKENVFRYNDPTAGSQKSKTSGGPSQISGFERDARPQKMSSNLTDHSGPGEGMGLIGKGVNQQNDAMSRSSTLPRSVHLQESNRKLAMDLHTADDYVHYSALDADSNSIPKFGHAIGHSFSQSHIPPDSPNHGASPQTHHNHHRHFQNHMGLYNSTNSGMSSSMYNATSYGQLSNASRTQHQVNPQQTNDSLNSSHDYDQSDTNMKGSQTSISQLSNVISSGYQSFAYSQSSSPVDPSITDVTNNNNGSPNSSRNNNNNIHHKTSTYSHINNQSINNRYITEPISIAQMPQISQVMQPPPQVALAFNNPTYQLENLATSSPRAHNKINPSQALQNHFLINGAPHHNVRSYPLSHSQSSHATSHSSSPATAHQSGVNFNSQQCNSSLSSAQSVEDLVCNRVTNSDDSSSLISSTSTPPQSTPETHSRLNYNPNINGYCGIGQLNNRAHPSNRSGAPRTNPRYLPPTSWQQQQSTNLHSSINNLSHTDNINSQSLDHHHSTSDLLSSSAYSQPRRTPHKSSRRQSAEFGSSRHRIVHNNYNDSSSDESSSDERQKTGSLLPRRNRIDFPAAPYTTANWSSNSKRVSETKTLDEYEADILSMKNLLEKLEETQCHQMPSSTSNNSSSLSSSASSNSPPSPTPLSPPAPVPVDGRASLSSNVGQRASAMRMEMFEAEFTPKITHLTHAEPSEELVRQLLEDQAKKDAVIAAQQEKISNLDVTNCRLRQAYEELARRIENLDFDTLDPETKAVLTQAAADMNARQSDSSNYRDPPSRPSDYNGSSC</sequence>
<dbReference type="OrthoDB" id="5572587at2759"/>
<feature type="compositionally biased region" description="Polar residues" evidence="1">
    <location>
        <begin position="703"/>
        <end position="719"/>
    </location>
</feature>
<feature type="compositionally biased region" description="Low complexity" evidence="1">
    <location>
        <begin position="935"/>
        <end position="950"/>
    </location>
</feature>
<gene>
    <name evidence="6" type="primary">LOC108675783</name>
</gene>
<dbReference type="Gene3D" id="2.60.40.150">
    <property type="entry name" value="C2 domain"/>
    <property type="match status" value="1"/>
</dbReference>
<dbReference type="CDD" id="cd04013">
    <property type="entry name" value="C2_SynGAP_like"/>
    <property type="match status" value="1"/>
</dbReference>
<feature type="domain" description="Ras-GAP" evidence="4">
    <location>
        <begin position="362"/>
        <end position="554"/>
    </location>
</feature>
<dbReference type="InterPro" id="IPR000008">
    <property type="entry name" value="C2_dom"/>
</dbReference>
<dbReference type="InterPro" id="IPR035892">
    <property type="entry name" value="C2_domain_sf"/>
</dbReference>
<feature type="compositionally biased region" description="Low complexity" evidence="1">
    <location>
        <begin position="664"/>
        <end position="675"/>
    </location>
</feature>
<feature type="compositionally biased region" description="Polar residues" evidence="1">
    <location>
        <begin position="94"/>
        <end position="121"/>
    </location>
</feature>
<dbReference type="PROSITE" id="PS50004">
    <property type="entry name" value="C2"/>
    <property type="match status" value="1"/>
</dbReference>
<feature type="region of interest" description="Disordered" evidence="1">
    <location>
        <begin position="657"/>
        <end position="683"/>
    </location>
</feature>
<dbReference type="SUPFAM" id="SSF50729">
    <property type="entry name" value="PH domain-like"/>
    <property type="match status" value="1"/>
</dbReference>
<name>A0A8B7NZP1_HYAAZ</name>
<evidence type="ECO:0000256" key="1">
    <source>
        <dbReference type="SAM" id="MobiDB-lite"/>
    </source>
</evidence>
<feature type="compositionally biased region" description="Low complexity" evidence="1">
    <location>
        <begin position="52"/>
        <end position="68"/>
    </location>
</feature>
<dbReference type="RefSeq" id="XP_018019299.2">
    <property type="nucleotide sequence ID" value="XM_018163810.2"/>
</dbReference>
<dbReference type="CDD" id="cd05136">
    <property type="entry name" value="RasGAP_DAB2IP"/>
    <property type="match status" value="1"/>
</dbReference>
<dbReference type="InterPro" id="IPR001936">
    <property type="entry name" value="RasGAP_dom"/>
</dbReference>
<dbReference type="SMART" id="SM00323">
    <property type="entry name" value="RasGAP"/>
    <property type="match status" value="1"/>
</dbReference>
<evidence type="ECO:0000259" key="3">
    <source>
        <dbReference type="PROSITE" id="PS50004"/>
    </source>
</evidence>
<dbReference type="PROSITE" id="PS50003">
    <property type="entry name" value="PH_DOMAIN"/>
    <property type="match status" value="1"/>
</dbReference>
<dbReference type="Pfam" id="PF25321">
    <property type="entry name" value="PH_RASGAP"/>
    <property type="match status" value="1"/>
</dbReference>
<evidence type="ECO:0000259" key="4">
    <source>
        <dbReference type="PROSITE" id="PS50018"/>
    </source>
</evidence>
<dbReference type="PANTHER" id="PTHR10194:SF60">
    <property type="entry name" value="RAS GTPASE-ACTIVATING PROTEIN RASKOL"/>
    <property type="match status" value="1"/>
</dbReference>
<feature type="region of interest" description="Disordered" evidence="1">
    <location>
        <begin position="808"/>
        <end position="834"/>
    </location>
</feature>
<dbReference type="SUPFAM" id="SSF49562">
    <property type="entry name" value="C2 domain (Calcium/lipid-binding domain, CaLB)"/>
    <property type="match status" value="1"/>
</dbReference>
<dbReference type="PANTHER" id="PTHR10194">
    <property type="entry name" value="RAS GTPASE-ACTIVATING PROTEINS"/>
    <property type="match status" value="1"/>
</dbReference>
<dbReference type="KEGG" id="hazt:108675783"/>
<dbReference type="InterPro" id="IPR011993">
    <property type="entry name" value="PH-like_dom_sf"/>
</dbReference>
<feature type="region of interest" description="Disordered" evidence="1">
    <location>
        <begin position="1300"/>
        <end position="1351"/>
    </location>
</feature>
<dbReference type="SMART" id="SM00239">
    <property type="entry name" value="C2"/>
    <property type="match status" value="1"/>
</dbReference>
<feature type="compositionally biased region" description="Low complexity" evidence="1">
    <location>
        <begin position="1044"/>
        <end position="1064"/>
    </location>
</feature>
<feature type="domain" description="C2" evidence="3">
    <location>
        <begin position="181"/>
        <end position="298"/>
    </location>
</feature>
<dbReference type="Pfam" id="PF00168">
    <property type="entry name" value="C2"/>
    <property type="match status" value="1"/>
</dbReference>
<dbReference type="SUPFAM" id="SSF48350">
    <property type="entry name" value="GTPase activation domain, GAP"/>
    <property type="match status" value="1"/>
</dbReference>
<feature type="domain" description="PH" evidence="2">
    <location>
        <begin position="156"/>
        <end position="190"/>
    </location>
</feature>
<feature type="compositionally biased region" description="Low complexity" evidence="1">
    <location>
        <begin position="1093"/>
        <end position="1113"/>
    </location>
</feature>
<accession>A0A8B7NZP1</accession>
<dbReference type="InterPro" id="IPR008936">
    <property type="entry name" value="Rho_GTPase_activation_prot"/>
</dbReference>
<organism evidence="5 6">
    <name type="scientific">Hyalella azteca</name>
    <name type="common">Amphipod</name>
    <dbReference type="NCBI Taxonomy" id="294128"/>
    <lineage>
        <taxon>Eukaryota</taxon>
        <taxon>Metazoa</taxon>
        <taxon>Ecdysozoa</taxon>
        <taxon>Arthropoda</taxon>
        <taxon>Crustacea</taxon>
        <taxon>Multicrustacea</taxon>
        <taxon>Malacostraca</taxon>
        <taxon>Eumalacostraca</taxon>
        <taxon>Peracarida</taxon>
        <taxon>Amphipoda</taxon>
        <taxon>Senticaudata</taxon>
        <taxon>Talitrida</taxon>
        <taxon>Talitroidea</taxon>
        <taxon>Hyalellidae</taxon>
        <taxon>Hyalella</taxon>
    </lineage>
</organism>
<dbReference type="Gene3D" id="1.10.506.10">
    <property type="entry name" value="GTPase Activation - p120gap, domain 1"/>
    <property type="match status" value="2"/>
</dbReference>
<feature type="compositionally biased region" description="Polar residues" evidence="1">
    <location>
        <begin position="920"/>
        <end position="934"/>
    </location>
</feature>
<evidence type="ECO:0000313" key="5">
    <source>
        <dbReference type="Proteomes" id="UP000694843"/>
    </source>
</evidence>
<protein>
    <submittedName>
        <fullName evidence="6">Ras GTPase-activating protein raskol</fullName>
    </submittedName>
</protein>
<keyword evidence="5" id="KW-1185">Reference proteome</keyword>
<feature type="compositionally biased region" description="Polar residues" evidence="1">
    <location>
        <begin position="1132"/>
        <end position="1143"/>
    </location>
</feature>
<evidence type="ECO:0000313" key="6">
    <source>
        <dbReference type="RefSeq" id="XP_018019299.2"/>
    </source>
</evidence>
<evidence type="ECO:0000259" key="2">
    <source>
        <dbReference type="PROSITE" id="PS50003"/>
    </source>
</evidence>
<feature type="region of interest" description="Disordered" evidence="1">
    <location>
        <begin position="38"/>
        <end position="121"/>
    </location>
</feature>
<reference evidence="6" key="1">
    <citation type="submission" date="2025-08" db="UniProtKB">
        <authorList>
            <consortium name="RefSeq"/>
        </authorList>
    </citation>
    <scope>IDENTIFICATION</scope>
    <source>
        <tissue evidence="6">Whole organism</tissue>
    </source>
</reference>
<dbReference type="InterPro" id="IPR023152">
    <property type="entry name" value="RasGAP_CS"/>
</dbReference>
<dbReference type="InterPro" id="IPR057606">
    <property type="entry name" value="SynGAP1-like_PH"/>
</dbReference>
<dbReference type="CTD" id="32754"/>
<feature type="region of interest" description="Disordered" evidence="1">
    <location>
        <begin position="1443"/>
        <end position="1472"/>
    </location>
</feature>
<dbReference type="InterPro" id="IPR039360">
    <property type="entry name" value="Ras_GTPase"/>
</dbReference>
<dbReference type="Proteomes" id="UP000694843">
    <property type="component" value="Unplaced"/>
</dbReference>
<proteinExistence type="predicted"/>
<feature type="region of interest" description="Disordered" evidence="1">
    <location>
        <begin position="870"/>
        <end position="902"/>
    </location>
</feature>